<dbReference type="Pfam" id="PF13464">
    <property type="entry name" value="RodZ_C"/>
    <property type="match status" value="1"/>
</dbReference>
<dbReference type="Gene3D" id="1.10.260.40">
    <property type="entry name" value="lambda repressor-like DNA-binding domains"/>
    <property type="match status" value="1"/>
</dbReference>
<keyword evidence="2" id="KW-1133">Transmembrane helix</keyword>
<sequence length="272" mass="30494">MNELGDILKNARLKKGMTLDDLQEITKIRTRYLKAIEDGDFNVIPALVYAKGFVKSYAEAVGLDAGELLKKYSYLFEEPKEKDDVAQYVTTPLEEESSFDLSVLLRRFIKPFIGVLVVCLFAFGIYYMVSQINKGLAPLPSTEQSTNNTTHKSQNQNKNNTTSNDVYSNNEKTTTFNLVNSTKSEFDYKVSPVADSYKVDLSVPGQKCWVSVKVDGVNTYQYLMTSGMIKTFDVKNDIEILMGNPPDAKITVDGKEIPHIDIPAPVTVKLEK</sequence>
<evidence type="ECO:0000313" key="5">
    <source>
        <dbReference type="Proteomes" id="UP001166402"/>
    </source>
</evidence>
<evidence type="ECO:0000259" key="3">
    <source>
        <dbReference type="Pfam" id="PF13464"/>
    </source>
</evidence>
<name>A0ABS4NBV9_9THEO</name>
<dbReference type="PANTHER" id="PTHR34475:SF1">
    <property type="entry name" value="CYTOSKELETON PROTEIN RODZ"/>
    <property type="match status" value="1"/>
</dbReference>
<feature type="transmembrane region" description="Helical" evidence="2">
    <location>
        <begin position="108"/>
        <end position="129"/>
    </location>
</feature>
<feature type="domain" description="Cytoskeleton protein RodZ-like C-terminal" evidence="3">
    <location>
        <begin position="206"/>
        <end position="259"/>
    </location>
</feature>
<dbReference type="EMBL" id="JAGGLT010000001">
    <property type="protein sequence ID" value="MBP2070507.1"/>
    <property type="molecule type" value="Genomic_DNA"/>
</dbReference>
<evidence type="ECO:0000256" key="2">
    <source>
        <dbReference type="SAM" id="Phobius"/>
    </source>
</evidence>
<accession>A0ABS4NBV9</accession>
<evidence type="ECO:0000256" key="1">
    <source>
        <dbReference type="SAM" id="MobiDB-lite"/>
    </source>
</evidence>
<dbReference type="InterPro" id="IPR010982">
    <property type="entry name" value="Lambda_DNA-bd_dom_sf"/>
</dbReference>
<feature type="region of interest" description="Disordered" evidence="1">
    <location>
        <begin position="140"/>
        <end position="169"/>
    </location>
</feature>
<keyword evidence="2" id="KW-0812">Transmembrane</keyword>
<protein>
    <submittedName>
        <fullName evidence="4">Cytoskeletal protein RodZ</fullName>
    </submittedName>
</protein>
<dbReference type="InterPro" id="IPR025194">
    <property type="entry name" value="RodZ-like_C"/>
</dbReference>
<keyword evidence="5" id="KW-1185">Reference proteome</keyword>
<dbReference type="SUPFAM" id="SSF47413">
    <property type="entry name" value="lambda repressor-like DNA-binding domains"/>
    <property type="match status" value="1"/>
</dbReference>
<feature type="compositionally biased region" description="Low complexity" evidence="1">
    <location>
        <begin position="144"/>
        <end position="164"/>
    </location>
</feature>
<comment type="caution">
    <text evidence="4">The sequence shown here is derived from an EMBL/GenBank/DDBJ whole genome shotgun (WGS) entry which is preliminary data.</text>
</comment>
<dbReference type="PANTHER" id="PTHR34475">
    <property type="match status" value="1"/>
</dbReference>
<gene>
    <name evidence="4" type="ORF">J2Z80_000005</name>
</gene>
<organism evidence="4 5">
    <name type="scientific">Thermoanaerobacterium butyriciformans</name>
    <dbReference type="NCBI Taxonomy" id="1702242"/>
    <lineage>
        <taxon>Bacteria</taxon>
        <taxon>Bacillati</taxon>
        <taxon>Bacillota</taxon>
        <taxon>Clostridia</taxon>
        <taxon>Thermoanaerobacterales</taxon>
        <taxon>Thermoanaerobacteraceae</taxon>
        <taxon>Thermoanaerobacterium</taxon>
    </lineage>
</organism>
<proteinExistence type="predicted"/>
<evidence type="ECO:0000313" key="4">
    <source>
        <dbReference type="EMBL" id="MBP2070507.1"/>
    </source>
</evidence>
<dbReference type="Pfam" id="PF13413">
    <property type="entry name" value="HTH_25"/>
    <property type="match status" value="1"/>
</dbReference>
<dbReference type="RefSeq" id="WP_209452552.1">
    <property type="nucleotide sequence ID" value="NZ_JAGGLT010000001.1"/>
</dbReference>
<dbReference type="InterPro" id="IPR050400">
    <property type="entry name" value="Bact_Cytoskel_RodZ"/>
</dbReference>
<dbReference type="Proteomes" id="UP001166402">
    <property type="component" value="Unassembled WGS sequence"/>
</dbReference>
<reference evidence="4" key="1">
    <citation type="submission" date="2021-03" db="EMBL/GenBank/DDBJ databases">
        <title>Genomic Encyclopedia of Type Strains, Phase IV (KMG-IV): sequencing the most valuable type-strain genomes for metagenomic binning, comparative biology and taxonomic classification.</title>
        <authorList>
            <person name="Goeker M."/>
        </authorList>
    </citation>
    <scope>NUCLEOTIDE SEQUENCE</scope>
    <source>
        <strain evidence="4">DSM 101588</strain>
    </source>
</reference>
<keyword evidence="2" id="KW-0472">Membrane</keyword>